<name>A0ABR1D3M1_NECAM</name>
<feature type="region of interest" description="Disordered" evidence="1">
    <location>
        <begin position="1"/>
        <end position="23"/>
    </location>
</feature>
<gene>
    <name evidence="2" type="primary">Necator_chrIII.g12460</name>
    <name evidence="2" type="ORF">RB195_011694</name>
</gene>
<comment type="caution">
    <text evidence="2">The sequence shown here is derived from an EMBL/GenBank/DDBJ whole genome shotgun (WGS) entry which is preliminary data.</text>
</comment>
<accession>A0ABR1D3M1</accession>
<organism evidence="2 3">
    <name type="scientific">Necator americanus</name>
    <name type="common">Human hookworm</name>
    <dbReference type="NCBI Taxonomy" id="51031"/>
    <lineage>
        <taxon>Eukaryota</taxon>
        <taxon>Metazoa</taxon>
        <taxon>Ecdysozoa</taxon>
        <taxon>Nematoda</taxon>
        <taxon>Chromadorea</taxon>
        <taxon>Rhabditida</taxon>
        <taxon>Rhabditina</taxon>
        <taxon>Rhabditomorpha</taxon>
        <taxon>Strongyloidea</taxon>
        <taxon>Ancylostomatidae</taxon>
        <taxon>Bunostominae</taxon>
        <taxon>Necator</taxon>
    </lineage>
</organism>
<proteinExistence type="predicted"/>
<reference evidence="2 3" key="1">
    <citation type="submission" date="2023-08" db="EMBL/GenBank/DDBJ databases">
        <title>A Necator americanus chromosomal reference genome.</title>
        <authorList>
            <person name="Ilik V."/>
            <person name="Petrzelkova K.J."/>
            <person name="Pardy F."/>
            <person name="Fuh T."/>
            <person name="Niatou-Singa F.S."/>
            <person name="Gouil Q."/>
            <person name="Baker L."/>
            <person name="Ritchie M.E."/>
            <person name="Jex A.R."/>
            <person name="Gazzola D."/>
            <person name="Li H."/>
            <person name="Toshio Fujiwara R."/>
            <person name="Zhan B."/>
            <person name="Aroian R.V."/>
            <person name="Pafco B."/>
            <person name="Schwarz E.M."/>
        </authorList>
    </citation>
    <scope>NUCLEOTIDE SEQUENCE [LARGE SCALE GENOMIC DNA]</scope>
    <source>
        <strain evidence="2 3">Aroian</strain>
        <tissue evidence="2">Whole animal</tissue>
    </source>
</reference>
<dbReference type="EMBL" id="JAVFWL010000003">
    <property type="protein sequence ID" value="KAK6745132.1"/>
    <property type="molecule type" value="Genomic_DNA"/>
</dbReference>
<protein>
    <submittedName>
        <fullName evidence="2">Uncharacterized protein</fullName>
    </submittedName>
</protein>
<keyword evidence="3" id="KW-1185">Reference proteome</keyword>
<evidence type="ECO:0000313" key="2">
    <source>
        <dbReference type="EMBL" id="KAK6745132.1"/>
    </source>
</evidence>
<evidence type="ECO:0000256" key="1">
    <source>
        <dbReference type="SAM" id="MobiDB-lite"/>
    </source>
</evidence>
<dbReference type="Proteomes" id="UP001303046">
    <property type="component" value="Unassembled WGS sequence"/>
</dbReference>
<sequence length="82" mass="9201">MTSDYDSGGGSTRATTQLPTLSPSTLDFLGELERQENGMPENQRRDFELAVETELEDVLEAFNAEYENVSQQPLDDKCINNK</sequence>
<evidence type="ECO:0000313" key="3">
    <source>
        <dbReference type="Proteomes" id="UP001303046"/>
    </source>
</evidence>